<organism evidence="7 8">
    <name type="scientific">Anaerosalibacter bizertensis</name>
    <dbReference type="NCBI Taxonomy" id="932217"/>
    <lineage>
        <taxon>Bacteria</taxon>
        <taxon>Bacillati</taxon>
        <taxon>Bacillota</taxon>
        <taxon>Tissierellia</taxon>
        <taxon>Tissierellales</taxon>
        <taxon>Sporanaerobacteraceae</taxon>
        <taxon>Anaerosalibacter</taxon>
    </lineage>
</organism>
<dbReference type="Gene3D" id="3.40.640.10">
    <property type="entry name" value="Type I PLP-dependent aspartate aminotransferase-like (Major domain)"/>
    <property type="match status" value="1"/>
</dbReference>
<keyword evidence="7" id="KW-0032">Aminotransferase</keyword>
<feature type="domain" description="Aminotransferase class V" evidence="6">
    <location>
        <begin position="24"/>
        <end position="412"/>
    </location>
</feature>
<evidence type="ECO:0000259" key="6">
    <source>
        <dbReference type="Pfam" id="PF00266"/>
    </source>
</evidence>
<dbReference type="OrthoDB" id="9804366at2"/>
<comment type="cofactor">
    <cofactor evidence="1 5">
        <name>pyridoxal 5'-phosphate</name>
        <dbReference type="ChEBI" id="CHEBI:597326"/>
    </cofactor>
</comment>
<dbReference type="PANTHER" id="PTHR43586">
    <property type="entry name" value="CYSTEINE DESULFURASE"/>
    <property type="match status" value="1"/>
</dbReference>
<dbReference type="GO" id="GO:0008483">
    <property type="term" value="F:transaminase activity"/>
    <property type="evidence" value="ECO:0007669"/>
    <property type="project" value="UniProtKB-KW"/>
</dbReference>
<evidence type="ECO:0000256" key="2">
    <source>
        <dbReference type="ARBA" id="ARBA00010447"/>
    </source>
</evidence>
<dbReference type="InterPro" id="IPR020578">
    <property type="entry name" value="Aminotrans_V_PyrdxlP_BS"/>
</dbReference>
<evidence type="ECO:0000313" key="7">
    <source>
        <dbReference type="EMBL" id="MSS42791.1"/>
    </source>
</evidence>
<dbReference type="AlphaFoldDB" id="A0A844FFP0"/>
<dbReference type="Pfam" id="PF00266">
    <property type="entry name" value="Aminotran_5"/>
    <property type="match status" value="1"/>
</dbReference>
<dbReference type="PROSITE" id="PS00018">
    <property type="entry name" value="EF_HAND_1"/>
    <property type="match status" value="1"/>
</dbReference>
<dbReference type="EMBL" id="VULR01000003">
    <property type="protein sequence ID" value="MSS42791.1"/>
    <property type="molecule type" value="Genomic_DNA"/>
</dbReference>
<comment type="catalytic activity">
    <reaction evidence="4">
        <text>(sulfur carrier)-H + L-cysteine = (sulfur carrier)-SH + L-alanine</text>
        <dbReference type="Rhea" id="RHEA:43892"/>
        <dbReference type="Rhea" id="RHEA-COMP:14737"/>
        <dbReference type="Rhea" id="RHEA-COMP:14739"/>
        <dbReference type="ChEBI" id="CHEBI:29917"/>
        <dbReference type="ChEBI" id="CHEBI:35235"/>
        <dbReference type="ChEBI" id="CHEBI:57972"/>
        <dbReference type="ChEBI" id="CHEBI:64428"/>
        <dbReference type="EC" id="2.8.1.7"/>
    </reaction>
</comment>
<evidence type="ECO:0000313" key="8">
    <source>
        <dbReference type="Proteomes" id="UP000462760"/>
    </source>
</evidence>
<proteinExistence type="inferred from homology"/>
<dbReference type="RefSeq" id="WP_154483202.1">
    <property type="nucleotide sequence ID" value="NZ_VULR01000003.1"/>
</dbReference>
<dbReference type="InterPro" id="IPR015421">
    <property type="entry name" value="PyrdxlP-dep_Trfase_major"/>
</dbReference>
<dbReference type="SUPFAM" id="SSF53383">
    <property type="entry name" value="PLP-dependent transferases"/>
    <property type="match status" value="1"/>
</dbReference>
<evidence type="ECO:0000256" key="1">
    <source>
        <dbReference type="ARBA" id="ARBA00001933"/>
    </source>
</evidence>
<dbReference type="PANTHER" id="PTHR43586:SF8">
    <property type="entry name" value="CYSTEINE DESULFURASE 1, CHLOROPLASTIC"/>
    <property type="match status" value="1"/>
</dbReference>
<comment type="caution">
    <text evidence="7">The sequence shown here is derived from an EMBL/GenBank/DDBJ whole genome shotgun (WGS) entry which is preliminary data.</text>
</comment>
<dbReference type="InterPro" id="IPR000192">
    <property type="entry name" value="Aminotrans_V_dom"/>
</dbReference>
<name>A0A844FFP0_9FIRM</name>
<protein>
    <submittedName>
        <fullName evidence="7">Aminotransferase class V-fold PLP-dependent enzyme</fullName>
    </submittedName>
</protein>
<dbReference type="InterPro" id="IPR015422">
    <property type="entry name" value="PyrdxlP-dep_Trfase_small"/>
</dbReference>
<dbReference type="PROSITE" id="PS00595">
    <property type="entry name" value="AA_TRANSFER_CLASS_5"/>
    <property type="match status" value="1"/>
</dbReference>
<gene>
    <name evidence="7" type="ORF">FYJ27_03460</name>
</gene>
<dbReference type="InterPro" id="IPR018247">
    <property type="entry name" value="EF_Hand_1_Ca_BS"/>
</dbReference>
<dbReference type="InterPro" id="IPR015424">
    <property type="entry name" value="PyrdxlP-dep_Trfase"/>
</dbReference>
<comment type="similarity">
    <text evidence="2">Belongs to the class-V pyridoxal-phosphate-dependent aminotransferase family. Csd subfamily.</text>
</comment>
<evidence type="ECO:0000256" key="4">
    <source>
        <dbReference type="ARBA" id="ARBA00050776"/>
    </source>
</evidence>
<keyword evidence="3" id="KW-0663">Pyridoxal phosphate</keyword>
<dbReference type="GO" id="GO:0031071">
    <property type="term" value="F:cysteine desulfurase activity"/>
    <property type="evidence" value="ECO:0007669"/>
    <property type="project" value="UniProtKB-EC"/>
</dbReference>
<sequence length="437" mass="49378">MYRNLVFGVNTLVPITNDKKVPYINFDNGATTPPFCSVIDGINHFSSLYSSIHRGTGYKSIVSSNFYDNAREIVLDFVKGDPRYHELIFVKNTTEAINKLSYRLLEDNKNSIVLSTFMEHHSNDLPWRNKYNVDYVDIDSSGRLSLDDLEYKLKKHKGKVKLVTVTGASNVTGYINPIHEIAEISHKHGAKILVDGAQLVPHYPVDMKPFNSSEHIDYLAFSAHKMYAPFGTGVLIGPKETFKKGDPEFMGGGTANIVTPDFVLWEDPPNKEEAGTPNLLGVVALVHSIKILKNIGMENIDEHEKLLAGYALEKIKNIPNINLYCDSTIYNRVSIIPFNIKGIHHEKVAEILAAEGGIAVRSGCFCAQPYIQKLLKVNTEDMEKYRKDPTLPRPGMVRISFGIYNNFEEINIFMKLLEDIAVNIEKYNNKYRKPPFF</sequence>
<evidence type="ECO:0000256" key="5">
    <source>
        <dbReference type="RuleBase" id="RU004504"/>
    </source>
</evidence>
<dbReference type="Proteomes" id="UP000462760">
    <property type="component" value="Unassembled WGS sequence"/>
</dbReference>
<accession>A0A844FFP0</accession>
<dbReference type="Gene3D" id="3.90.1150.10">
    <property type="entry name" value="Aspartate Aminotransferase, domain 1"/>
    <property type="match status" value="1"/>
</dbReference>
<reference evidence="7 8" key="1">
    <citation type="submission" date="2019-08" db="EMBL/GenBank/DDBJ databases">
        <title>In-depth cultivation of the pig gut microbiome towards novel bacterial diversity and tailored functional studies.</title>
        <authorList>
            <person name="Wylensek D."/>
            <person name="Hitch T.C.A."/>
            <person name="Clavel T."/>
        </authorList>
    </citation>
    <scope>NUCLEOTIDE SEQUENCE [LARGE SCALE GENOMIC DNA]</scope>
    <source>
        <strain evidence="7 8">Med78-601-WT-4W-RMD-3</strain>
    </source>
</reference>
<evidence type="ECO:0000256" key="3">
    <source>
        <dbReference type="ARBA" id="ARBA00022898"/>
    </source>
</evidence>
<keyword evidence="7" id="KW-0808">Transferase</keyword>